<dbReference type="RefSeq" id="WP_015207612.1">
    <property type="nucleotide sequence ID" value="NC_019757.1"/>
</dbReference>
<keyword evidence="2" id="KW-1185">Reference proteome</keyword>
<gene>
    <name evidence="1" type="ORF">Cylst_2118</name>
</gene>
<sequence>MIKQHAEDIFYVESLKLNIFHEIKFVIITVENINAMGEARECAFTIKQMLNLEFFAAVDGMAQLWAADGQFLGILSSNKHNPYSINNIRGDYGSSDGIYSIRNSAGLYGNNSGIYSPYNTNGIHPPIFYYEGQAVLVVTKNLGLYKQVNGLILIDPDLLLAAYAKLANFESKFKSSEPITKGIFSKSRFSTVFS</sequence>
<dbReference type="OrthoDB" id="488057at2"/>
<dbReference type="Proteomes" id="UP000010475">
    <property type="component" value="Chromosome"/>
</dbReference>
<evidence type="ECO:0000313" key="2">
    <source>
        <dbReference type="Proteomes" id="UP000010475"/>
    </source>
</evidence>
<dbReference type="EMBL" id="CP003642">
    <property type="protein sequence ID" value="AFZ24357.1"/>
    <property type="molecule type" value="Genomic_DNA"/>
</dbReference>
<accession>K9WXW2</accession>
<dbReference type="AlphaFoldDB" id="K9WXW2"/>
<dbReference type="HOGENOM" id="CLU_1400474_0_0_3"/>
<proteinExistence type="predicted"/>
<dbReference type="eggNOG" id="COG0457">
    <property type="taxonomic scope" value="Bacteria"/>
</dbReference>
<reference evidence="1 2" key="1">
    <citation type="submission" date="2012-06" db="EMBL/GenBank/DDBJ databases">
        <title>Finished chromosome of genome of Cylindrospermum stagnale PCC 7417.</title>
        <authorList>
            <consortium name="US DOE Joint Genome Institute"/>
            <person name="Gugger M."/>
            <person name="Coursin T."/>
            <person name="Rippka R."/>
            <person name="Tandeau De Marsac N."/>
            <person name="Huntemann M."/>
            <person name="Wei C.-L."/>
            <person name="Han J."/>
            <person name="Detter J.C."/>
            <person name="Han C."/>
            <person name="Tapia R."/>
            <person name="Chen A."/>
            <person name="Kyrpides N."/>
            <person name="Mavromatis K."/>
            <person name="Markowitz V."/>
            <person name="Szeto E."/>
            <person name="Ivanova N."/>
            <person name="Pagani I."/>
            <person name="Pati A."/>
            <person name="Goodwin L."/>
            <person name="Nordberg H.P."/>
            <person name="Cantor M.N."/>
            <person name="Hua S.X."/>
            <person name="Woyke T."/>
            <person name="Kerfeld C.A."/>
        </authorList>
    </citation>
    <scope>NUCLEOTIDE SEQUENCE [LARGE SCALE GENOMIC DNA]</scope>
    <source>
        <strain evidence="1 2">PCC 7417</strain>
    </source>
</reference>
<evidence type="ECO:0000313" key="1">
    <source>
        <dbReference type="EMBL" id="AFZ24357.1"/>
    </source>
</evidence>
<protein>
    <submittedName>
        <fullName evidence="1">Uncharacterized protein</fullName>
    </submittedName>
</protein>
<organism evidence="1 2">
    <name type="scientific">Cylindrospermum stagnale PCC 7417</name>
    <dbReference type="NCBI Taxonomy" id="56107"/>
    <lineage>
        <taxon>Bacteria</taxon>
        <taxon>Bacillati</taxon>
        <taxon>Cyanobacteriota</taxon>
        <taxon>Cyanophyceae</taxon>
        <taxon>Nostocales</taxon>
        <taxon>Nostocaceae</taxon>
        <taxon>Cylindrospermum</taxon>
    </lineage>
</organism>
<dbReference type="KEGG" id="csg:Cylst_2118"/>
<name>K9WXW2_9NOST</name>